<dbReference type="GO" id="GO:0016740">
    <property type="term" value="F:transferase activity"/>
    <property type="evidence" value="ECO:0007669"/>
    <property type="project" value="UniProtKB-KW"/>
</dbReference>
<dbReference type="STRING" id="593907.Celgi_1097"/>
<keyword evidence="1" id="KW-1133">Transmembrane helix</keyword>
<feature type="transmembrane region" description="Helical" evidence="1">
    <location>
        <begin position="204"/>
        <end position="224"/>
    </location>
</feature>
<dbReference type="Gene3D" id="1.20.120.1760">
    <property type="match status" value="1"/>
</dbReference>
<dbReference type="OrthoDB" id="7857679at2"/>
<dbReference type="InterPro" id="IPR043130">
    <property type="entry name" value="CDP-OH_PTrfase_TM_dom"/>
</dbReference>
<dbReference type="EMBL" id="CP002665">
    <property type="protein sequence ID" value="AEI11616.1"/>
    <property type="molecule type" value="Genomic_DNA"/>
</dbReference>
<dbReference type="HOGENOM" id="CLU_1124019_0_0_11"/>
<evidence type="ECO:0000256" key="1">
    <source>
        <dbReference type="SAM" id="Phobius"/>
    </source>
</evidence>
<name>F8A169_CELGA</name>
<dbReference type="Proteomes" id="UP000000485">
    <property type="component" value="Chromosome"/>
</dbReference>
<evidence type="ECO:0000313" key="2">
    <source>
        <dbReference type="EMBL" id="AEI11616.1"/>
    </source>
</evidence>
<dbReference type="AlphaFoldDB" id="F8A169"/>
<proteinExistence type="predicted"/>
<accession>F8A169</accession>
<dbReference type="KEGG" id="cga:Celgi_1097"/>
<keyword evidence="1" id="KW-0472">Membrane</keyword>
<reference evidence="3" key="1">
    <citation type="submission" date="2011-04" db="EMBL/GenBank/DDBJ databases">
        <title>Complete sequence of Cellvibrio gilvus ATCC 13127.</title>
        <authorList>
            <person name="Lucas S."/>
            <person name="Han J."/>
            <person name="Lapidus A."/>
            <person name="Cheng J.-F."/>
            <person name="Goodwin L."/>
            <person name="Pitluck S."/>
            <person name="Peters L."/>
            <person name="Munk A."/>
            <person name="Detter J.C."/>
            <person name="Han C."/>
            <person name="Tapia R."/>
            <person name="Land M."/>
            <person name="Hauser L."/>
            <person name="Kyrpides N."/>
            <person name="Ivanova N."/>
            <person name="Ovchinnikova G."/>
            <person name="Pagani I."/>
            <person name="Mead D."/>
            <person name="Brumm P."/>
            <person name="Woyke T."/>
        </authorList>
    </citation>
    <scope>NUCLEOTIDE SEQUENCE [LARGE SCALE GENOMIC DNA]</scope>
    <source>
        <strain evidence="3">ATCC 13127 / NRRL B-14078</strain>
    </source>
</reference>
<gene>
    <name evidence="2" type="ordered locus">Celgi_1097</name>
</gene>
<sequence>MRGAARVPTVDALRPIVQPPAVRSRRAEHWTAHVYLRRVSPHLTRRLLLWGADADTVTWLMVAAGVLAGPALLLPGLAGALLAVGLGQLQMLLDCCDGEVARYRGTASARGVFLDKIGHYGAETSIALALGVRAAWHDDASWAVTCGALLALGVVANRAVNDMVHASRAVAGLAPVTPDVSHRPAARGWSGAWSAARLLPAHRLLHSVELTLLALVAALVTTAAGVPATAWLVGAAAPVVAFVVVGHVAAVLTSRRLR</sequence>
<keyword evidence="3" id="KW-1185">Reference proteome</keyword>
<feature type="transmembrane region" description="Helical" evidence="1">
    <location>
        <begin position="57"/>
        <end position="84"/>
    </location>
</feature>
<feature type="transmembrane region" description="Helical" evidence="1">
    <location>
        <begin position="230"/>
        <end position="252"/>
    </location>
</feature>
<keyword evidence="1" id="KW-0812">Transmembrane</keyword>
<organism evidence="2 3">
    <name type="scientific">Cellulomonas gilvus (strain ATCC 13127 / NRRL B-14078)</name>
    <name type="common">Cellvibrio gilvus</name>
    <dbReference type="NCBI Taxonomy" id="593907"/>
    <lineage>
        <taxon>Bacteria</taxon>
        <taxon>Bacillati</taxon>
        <taxon>Actinomycetota</taxon>
        <taxon>Actinomycetes</taxon>
        <taxon>Micrococcales</taxon>
        <taxon>Cellulomonadaceae</taxon>
        <taxon>Cellulomonas</taxon>
    </lineage>
</organism>
<evidence type="ECO:0000313" key="3">
    <source>
        <dbReference type="Proteomes" id="UP000000485"/>
    </source>
</evidence>
<protein>
    <submittedName>
        <fullName evidence="2">Transferase</fullName>
    </submittedName>
</protein>
<dbReference type="eggNOG" id="COG0558">
    <property type="taxonomic scope" value="Bacteria"/>
</dbReference>
<keyword evidence="2" id="KW-0808">Transferase</keyword>